<sequence length="229" mass="26654">MKKIAFGLVIIIKVIVSENCTENLSCKKLEEKYQHNHNNKLSPRTLADYFSRVASHQDSSSAIEQISSCTVKNISEFWPIETKRLIVHATENGFDIRLALIPEHSNIPGNEEADTLANIGRNLNIPMAMPLDVQDIYTDIKSKVYDDFRNKWNNLISIKDYQYRKVQPTFPKNKWFAIRPFIDRRHITTIIRLRTGHCLTKENLHRMNLTDNPYCECGSRENLNHSHIF</sequence>
<feature type="signal peptide" evidence="1">
    <location>
        <begin position="1"/>
        <end position="17"/>
    </location>
</feature>
<proteinExistence type="predicted"/>
<reference evidence="2" key="1">
    <citation type="submission" date="2025-05" db="UniProtKB">
        <authorList>
            <consortium name="EnsemblMetazoa"/>
        </authorList>
    </citation>
    <scope>IDENTIFICATION</scope>
</reference>
<dbReference type="InterPro" id="IPR012337">
    <property type="entry name" value="RNaseH-like_sf"/>
</dbReference>
<dbReference type="SUPFAM" id="SSF53098">
    <property type="entry name" value="Ribonuclease H-like"/>
    <property type="match status" value="1"/>
</dbReference>
<organism evidence="2 3">
    <name type="scientific">Diabrotica virgifera virgifera</name>
    <name type="common">western corn rootworm</name>
    <dbReference type="NCBI Taxonomy" id="50390"/>
    <lineage>
        <taxon>Eukaryota</taxon>
        <taxon>Metazoa</taxon>
        <taxon>Ecdysozoa</taxon>
        <taxon>Arthropoda</taxon>
        <taxon>Hexapoda</taxon>
        <taxon>Insecta</taxon>
        <taxon>Pterygota</taxon>
        <taxon>Neoptera</taxon>
        <taxon>Endopterygota</taxon>
        <taxon>Coleoptera</taxon>
        <taxon>Polyphaga</taxon>
        <taxon>Cucujiformia</taxon>
        <taxon>Chrysomeloidea</taxon>
        <taxon>Chrysomelidae</taxon>
        <taxon>Galerucinae</taxon>
        <taxon>Diabroticina</taxon>
        <taxon>Diabroticites</taxon>
        <taxon>Diabrotica</taxon>
    </lineage>
</organism>
<evidence type="ECO:0000313" key="2">
    <source>
        <dbReference type="EnsemblMetazoa" id="XP_050508162.1"/>
    </source>
</evidence>
<accession>A0ABM5KD95</accession>
<keyword evidence="3" id="KW-1185">Reference proteome</keyword>
<dbReference type="Proteomes" id="UP001652700">
    <property type="component" value="Unplaced"/>
</dbReference>
<evidence type="ECO:0000256" key="1">
    <source>
        <dbReference type="SAM" id="SignalP"/>
    </source>
</evidence>
<dbReference type="InterPro" id="IPR036397">
    <property type="entry name" value="RNaseH_sf"/>
</dbReference>
<evidence type="ECO:0000313" key="3">
    <source>
        <dbReference type="Proteomes" id="UP001652700"/>
    </source>
</evidence>
<name>A0ABM5KD95_DIAVI</name>
<dbReference type="GeneID" id="126885602"/>
<feature type="chain" id="PRO_5046253767" description="RNase H type-1 domain-containing protein" evidence="1">
    <location>
        <begin position="18"/>
        <end position="229"/>
    </location>
</feature>
<protein>
    <recommendedName>
        <fullName evidence="4">RNase H type-1 domain-containing protein</fullName>
    </recommendedName>
</protein>
<keyword evidence="1" id="KW-0732">Signal</keyword>
<evidence type="ECO:0008006" key="4">
    <source>
        <dbReference type="Google" id="ProtNLM"/>
    </source>
</evidence>
<dbReference type="EnsemblMetazoa" id="XM_050652205.1">
    <property type="protein sequence ID" value="XP_050508162.1"/>
    <property type="gene ID" value="LOC126885602"/>
</dbReference>
<dbReference type="RefSeq" id="XP_050508162.1">
    <property type="nucleotide sequence ID" value="XM_050652205.1"/>
</dbReference>
<dbReference type="Gene3D" id="3.30.420.10">
    <property type="entry name" value="Ribonuclease H-like superfamily/Ribonuclease H"/>
    <property type="match status" value="1"/>
</dbReference>